<organism evidence="1">
    <name type="scientific">Ophidiomyces ophidiicola</name>
    <dbReference type="NCBI Taxonomy" id="1387563"/>
    <lineage>
        <taxon>Eukaryota</taxon>
        <taxon>Fungi</taxon>
        <taxon>Dikarya</taxon>
        <taxon>Ascomycota</taxon>
        <taxon>Pezizomycotina</taxon>
        <taxon>Eurotiomycetes</taxon>
        <taxon>Eurotiomycetidae</taxon>
        <taxon>Onygenales</taxon>
        <taxon>Onygenaceae</taxon>
        <taxon>Ophidiomyces</taxon>
    </lineage>
</organism>
<name>A0ACB8UQB1_9EURO</name>
<gene>
    <name evidence="1" type="ORF">LOY88_005630</name>
</gene>
<accession>A0ACB8UQB1</accession>
<dbReference type="EMBL" id="JALBCA010000104">
    <property type="protein sequence ID" value="KAI2382925.1"/>
    <property type="molecule type" value="Genomic_DNA"/>
</dbReference>
<sequence length="529" mass="60193">MFFLSIYCRGKPISHQELFEYTNGRFLVNEKYEFAKRYLKFNVSKLCEVVSDLPTVSSTVLRIDKIEGGFNKALLLTMKNGMEVIAKLPCPNAGPLRCNTASEVATLELVRTSTSIPAPGVLAWNSDPNNPVGAEYIIQEKSAGRQLCDVWGDINEPTKFRLIRNLSRLEGELVSIKLPAYGNLYFRGQSPGNSQSLDGSVDQESKFCVGPSFDDKWPGESFRETNETAAFAGPWTQLSDLGTGLAKRGIWHLNNSSTVVSRGPYHGSIQEHEKILEDALKIIPIISVTPLVQRHAKPVLWHTDLHLGNIFVADNDPTEIVGIIDWQYTTARPLFTQVRWPSFLAPPEGYELGMIKPELPPTFEKMDNDQKAFALAEKDEATRTKCYESGLAKFNSPSFFAMNHIGDMIQDFYTRCDKTYLEGIIPLRDSLIEVSENWSKLGLTGECPVSFSQEEIAKHLEERSQYRDWLQLRGYAQQLLYSDDEGWIPPRLDFEEMRIKHKELFELYLQKEELSEEEGRKTWFYSERA</sequence>
<evidence type="ECO:0000313" key="1">
    <source>
        <dbReference type="EMBL" id="KAI2382925.1"/>
    </source>
</evidence>
<comment type="caution">
    <text evidence="1">The sequence shown here is derived from an EMBL/GenBank/DDBJ whole genome shotgun (WGS) entry which is preliminary data.</text>
</comment>
<protein>
    <submittedName>
        <fullName evidence="1">Uncharacterized protein</fullName>
    </submittedName>
</protein>
<proteinExistence type="predicted"/>
<reference evidence="1" key="1">
    <citation type="journal article" date="2022" name="bioRxiv">
        <title>Population genetic analysis of Ophidiomyces ophidiicola, the causative agent of snake fungal disease, indicates recent introductions to the USA.</title>
        <authorList>
            <person name="Ladner J.T."/>
            <person name="Palmer J.M."/>
            <person name="Ettinger C.L."/>
            <person name="Stajich J.E."/>
            <person name="Farrell T.M."/>
            <person name="Glorioso B.M."/>
            <person name="Lawson B."/>
            <person name="Price S.J."/>
            <person name="Stengle A.G."/>
            <person name="Grear D.A."/>
            <person name="Lorch J.M."/>
        </authorList>
    </citation>
    <scope>NUCLEOTIDE SEQUENCE</scope>
    <source>
        <strain evidence="1">NWHC 24266-5</strain>
    </source>
</reference>